<name>D4JFJ5_9FIRM</name>
<evidence type="ECO:0000313" key="2">
    <source>
        <dbReference type="EMBL" id="CBK88967.1"/>
    </source>
</evidence>
<dbReference type="Gene3D" id="3.90.960.10">
    <property type="entry name" value="YbaK/aminoacyl-tRNA synthetase-associated domain"/>
    <property type="match status" value="1"/>
</dbReference>
<dbReference type="PANTHER" id="PTHR30411:SF1">
    <property type="entry name" value="CYTOPLASMIC PROTEIN"/>
    <property type="match status" value="1"/>
</dbReference>
<dbReference type="Proteomes" id="UP000008801">
    <property type="component" value="Chromosome"/>
</dbReference>
<dbReference type="Pfam" id="PF04073">
    <property type="entry name" value="tRNA_edit"/>
    <property type="match status" value="1"/>
</dbReference>
<dbReference type="KEGG" id="euc:EC1_16580"/>
<dbReference type="InterPro" id="IPR007214">
    <property type="entry name" value="YbaK/aa-tRNA-synth-assoc-dom"/>
</dbReference>
<evidence type="ECO:0000259" key="1">
    <source>
        <dbReference type="Pfam" id="PF04073"/>
    </source>
</evidence>
<evidence type="ECO:0000313" key="3">
    <source>
        <dbReference type="Proteomes" id="UP000008801"/>
    </source>
</evidence>
<gene>
    <name evidence="2" type="ORF">EC1_16580</name>
</gene>
<dbReference type="AlphaFoldDB" id="D4JFJ5"/>
<reference evidence="2 3" key="2">
    <citation type="submission" date="2010-03" db="EMBL/GenBank/DDBJ databases">
        <authorList>
            <person name="Pajon A."/>
        </authorList>
    </citation>
    <scope>NUCLEOTIDE SEQUENCE [LARGE SCALE GENOMIC DNA]</scope>
    <source>
        <strain evidence="2 3">T2-87</strain>
    </source>
</reference>
<dbReference type="EMBL" id="FP929041">
    <property type="protein sequence ID" value="CBK88967.1"/>
    <property type="molecule type" value="Genomic_DNA"/>
</dbReference>
<proteinExistence type="predicted"/>
<organism evidence="2 3">
    <name type="scientific">Faecalitalea cylindroides T2-87</name>
    <dbReference type="NCBI Taxonomy" id="717960"/>
    <lineage>
        <taxon>Bacteria</taxon>
        <taxon>Bacillati</taxon>
        <taxon>Bacillota</taxon>
        <taxon>Erysipelotrichia</taxon>
        <taxon>Erysipelotrichales</taxon>
        <taxon>Erysipelotrichaceae</taxon>
        <taxon>Faecalitalea</taxon>
    </lineage>
</organism>
<dbReference type="HOGENOM" id="CLU_094875_0_3_9"/>
<feature type="domain" description="YbaK/aminoacyl-tRNA synthetase-associated" evidence="1">
    <location>
        <begin position="35"/>
        <end position="150"/>
    </location>
</feature>
<dbReference type="InterPro" id="IPR036754">
    <property type="entry name" value="YbaK/aa-tRNA-synt-asso_dom_sf"/>
</dbReference>
<accession>D4JFJ5</accession>
<protein>
    <submittedName>
        <fullName evidence="2">Uncharacterized conserved protein</fullName>
    </submittedName>
</protein>
<reference evidence="2 3" key="1">
    <citation type="submission" date="2010-03" db="EMBL/GenBank/DDBJ databases">
        <title>The genome sequence of Eubacterium cylindroides T2-87.</title>
        <authorList>
            <consortium name="metaHIT consortium -- http://www.metahit.eu/"/>
            <person name="Pajon A."/>
            <person name="Turner K."/>
            <person name="Parkhill J."/>
            <person name="Duncan S."/>
            <person name="Flint H."/>
        </authorList>
    </citation>
    <scope>NUCLEOTIDE SEQUENCE [LARGE SCALE GENOMIC DNA]</scope>
    <source>
        <strain evidence="2 3">T2-87</strain>
    </source>
</reference>
<dbReference type="GO" id="GO:0002161">
    <property type="term" value="F:aminoacyl-tRNA deacylase activity"/>
    <property type="evidence" value="ECO:0007669"/>
    <property type="project" value="InterPro"/>
</dbReference>
<dbReference type="PANTHER" id="PTHR30411">
    <property type="entry name" value="CYTOPLASMIC PROTEIN"/>
    <property type="match status" value="1"/>
</dbReference>
<sequence>MKDVERKNKVSIERVREEFSLLGIDDRIVELDASSATVELAAKALGCEPKNIAKSLAFLVGDQPILIVASGHAKIDNAKYKHYFGKKAKMMHGDQVEKYIGHAAGGVCPFGLNEGVKVYLDDSLKTLQYVFPACGSSNSCIKSTIEELERYSHFIEWIDICR</sequence>
<dbReference type="CDD" id="cd04333">
    <property type="entry name" value="ProX_deacylase"/>
    <property type="match status" value="1"/>
</dbReference>
<dbReference type="SUPFAM" id="SSF55826">
    <property type="entry name" value="YbaK/ProRS associated domain"/>
    <property type="match status" value="1"/>
</dbReference>